<keyword evidence="1" id="KW-0472">Membrane</keyword>
<accession>A0A2T0MCG9</accession>
<proteinExistence type="predicted"/>
<protein>
    <submittedName>
        <fullName evidence="2">Uncharacterized protein</fullName>
    </submittedName>
</protein>
<gene>
    <name evidence="2" type="ORF">CLV81_3602</name>
</gene>
<organism evidence="2 3">
    <name type="scientific">Flagellimonas meridianipacifica</name>
    <dbReference type="NCBI Taxonomy" id="1080225"/>
    <lineage>
        <taxon>Bacteria</taxon>
        <taxon>Pseudomonadati</taxon>
        <taxon>Bacteroidota</taxon>
        <taxon>Flavobacteriia</taxon>
        <taxon>Flavobacteriales</taxon>
        <taxon>Flavobacteriaceae</taxon>
        <taxon>Flagellimonas</taxon>
    </lineage>
</organism>
<name>A0A2T0MCG9_9FLAO</name>
<evidence type="ECO:0000313" key="2">
    <source>
        <dbReference type="EMBL" id="PRX55194.1"/>
    </source>
</evidence>
<feature type="transmembrane region" description="Helical" evidence="1">
    <location>
        <begin position="12"/>
        <end position="31"/>
    </location>
</feature>
<evidence type="ECO:0000256" key="1">
    <source>
        <dbReference type="SAM" id="Phobius"/>
    </source>
</evidence>
<reference evidence="2 3" key="1">
    <citation type="submission" date="2018-03" db="EMBL/GenBank/DDBJ databases">
        <title>Genomic Encyclopedia of Archaeal and Bacterial Type Strains, Phase II (KMG-II): from individual species to whole genera.</title>
        <authorList>
            <person name="Goeker M."/>
        </authorList>
    </citation>
    <scope>NUCLEOTIDE SEQUENCE [LARGE SCALE GENOMIC DNA]</scope>
    <source>
        <strain evidence="2 3">DSM 25027</strain>
    </source>
</reference>
<keyword evidence="3" id="KW-1185">Reference proteome</keyword>
<sequence length="33" mass="4116">MENEFRWKKEYTIVIVLNVLYISIFYLIMAFNN</sequence>
<evidence type="ECO:0000313" key="3">
    <source>
        <dbReference type="Proteomes" id="UP000237640"/>
    </source>
</evidence>
<dbReference type="AlphaFoldDB" id="A0A2T0MCG9"/>
<keyword evidence="1" id="KW-0812">Transmembrane</keyword>
<dbReference type="EMBL" id="PVYX01000002">
    <property type="protein sequence ID" value="PRX55194.1"/>
    <property type="molecule type" value="Genomic_DNA"/>
</dbReference>
<dbReference type="Proteomes" id="UP000237640">
    <property type="component" value="Unassembled WGS sequence"/>
</dbReference>
<comment type="caution">
    <text evidence="2">The sequence shown here is derived from an EMBL/GenBank/DDBJ whole genome shotgun (WGS) entry which is preliminary data.</text>
</comment>
<keyword evidence="1" id="KW-1133">Transmembrane helix</keyword>